<dbReference type="CDD" id="cd09610">
    <property type="entry name" value="M3B_PepF"/>
    <property type="match status" value="1"/>
</dbReference>
<accession>A0ABW9Y1C6</accession>
<evidence type="ECO:0000256" key="4">
    <source>
        <dbReference type="ARBA" id="ARBA00022833"/>
    </source>
</evidence>
<evidence type="ECO:0000256" key="5">
    <source>
        <dbReference type="ARBA" id="ARBA00023049"/>
    </source>
</evidence>
<feature type="domain" description="Oligopeptidase F N-terminal" evidence="8">
    <location>
        <begin position="127"/>
        <end position="196"/>
    </location>
</feature>
<keyword evidence="4 6" id="KW-0862">Zinc</keyword>
<dbReference type="PANTHER" id="PTHR11804">
    <property type="entry name" value="PROTEASE M3 THIMET OLIGOPEPTIDASE-RELATED"/>
    <property type="match status" value="1"/>
</dbReference>
<comment type="similarity">
    <text evidence="6">Belongs to the peptidase M3 family.</text>
</comment>
<sequence length="608" mass="68020">MTLPLPRPVFDANASGGGLGKLPDWDLTDLYPAPDAPEFARDMAWLEKACADFATAYEGKLAGLDASGLLACVRAYEQIDVVAGRIMSFAGLRYYQNTMDSERAKFMADAQDRITTFTTPLVFFSLEFNRLDEGHLTALLAQDAGLARYKPVFDRMRAMRPYQLSDELEKFLHDNSVVGASAWNKLFDETMAGLMFKVEGEEEELNLEATLNLLTDTDRAKREAAARALAVVFDRNIKLFARIHNTLAKEKEVEDRWRKMPTPQTGRHLSNHVEPEVVEALRNAVVAAYPKLSHRYYRLKAKWMGLEKLQVWDRNAPLPIETPKTVDWDSATRMVLEAYGAFDPKMADLAKPFFEKGWIDAGVKPGKAPGAFAHPTVTTVHPYVMLNYLGKPRDVMTLAHELGHGVHQVLAAGQGELLSSTPLTLAETASVFGEMLTFRKLLDGAKTQGERKTLLAGKVEDMINTVVRQIAFYDFECKLHAARREGELTPDDINALWMSVQAQSLGDAFEFMDGYETFWAYIPHFVHSPFYVYAYAFGDGLVNALYAAYADGLPEFEAKYFEMLKAGGSKHHKELLAPFGLDASDPKFWDKGLSMIAGFIDELEAMEA</sequence>
<dbReference type="EMBL" id="JAAATW010000001">
    <property type="protein sequence ID" value="NBE06302.1"/>
    <property type="molecule type" value="Genomic_DNA"/>
</dbReference>
<dbReference type="InterPro" id="IPR042088">
    <property type="entry name" value="OligoPept_F_C"/>
</dbReference>
<keyword evidence="2 6" id="KW-0479">Metal-binding</keyword>
<keyword evidence="3 6" id="KW-0378">Hydrolase</keyword>
<proteinExistence type="inferred from homology"/>
<keyword evidence="5 6" id="KW-0482">Metalloprotease</keyword>
<protein>
    <submittedName>
        <fullName evidence="9">M3 family oligoendopeptidase</fullName>
    </submittedName>
</protein>
<evidence type="ECO:0000256" key="6">
    <source>
        <dbReference type="RuleBase" id="RU003435"/>
    </source>
</evidence>
<dbReference type="PANTHER" id="PTHR11804:SF5">
    <property type="entry name" value="OLIGOENDOPEPTIDASE F"/>
    <property type="match status" value="1"/>
</dbReference>
<dbReference type="RefSeq" id="WP_161765317.1">
    <property type="nucleotide sequence ID" value="NZ_JAAATW010000001.1"/>
</dbReference>
<gene>
    <name evidence="9" type="ORF">GU920_02060</name>
</gene>
<organism evidence="9 10">
    <name type="scientific">Paragemmobacter ruber</name>
    <dbReference type="NCBI Taxonomy" id="1985673"/>
    <lineage>
        <taxon>Bacteria</taxon>
        <taxon>Pseudomonadati</taxon>
        <taxon>Pseudomonadota</taxon>
        <taxon>Alphaproteobacteria</taxon>
        <taxon>Rhodobacterales</taxon>
        <taxon>Paracoccaceae</taxon>
        <taxon>Paragemmobacter</taxon>
    </lineage>
</organism>
<dbReference type="Pfam" id="PF08439">
    <property type="entry name" value="Peptidase_M3_N"/>
    <property type="match status" value="1"/>
</dbReference>
<dbReference type="Proteomes" id="UP001517376">
    <property type="component" value="Unassembled WGS sequence"/>
</dbReference>
<evidence type="ECO:0000256" key="1">
    <source>
        <dbReference type="ARBA" id="ARBA00022670"/>
    </source>
</evidence>
<dbReference type="Gene3D" id="1.20.140.70">
    <property type="entry name" value="Oligopeptidase f, N-terminal domain"/>
    <property type="match status" value="1"/>
</dbReference>
<name>A0ABW9Y1C6_9RHOB</name>
<evidence type="ECO:0000256" key="2">
    <source>
        <dbReference type="ARBA" id="ARBA00022723"/>
    </source>
</evidence>
<dbReference type="NCBIfam" id="TIGR02290">
    <property type="entry name" value="M3_fam_3"/>
    <property type="match status" value="1"/>
</dbReference>
<comment type="cofactor">
    <cofactor evidence="6">
        <name>Zn(2+)</name>
        <dbReference type="ChEBI" id="CHEBI:29105"/>
    </cofactor>
    <text evidence="6">Binds 1 zinc ion.</text>
</comment>
<dbReference type="Pfam" id="PF01432">
    <property type="entry name" value="Peptidase_M3"/>
    <property type="match status" value="1"/>
</dbReference>
<dbReference type="SUPFAM" id="SSF55486">
    <property type="entry name" value="Metalloproteases ('zincins'), catalytic domain"/>
    <property type="match status" value="1"/>
</dbReference>
<dbReference type="InterPro" id="IPR013647">
    <property type="entry name" value="OligopepF_N_dom"/>
</dbReference>
<dbReference type="InterPro" id="IPR011977">
    <property type="entry name" value="Pept_M3B_clade3"/>
</dbReference>
<keyword evidence="1 6" id="KW-0645">Protease</keyword>
<feature type="domain" description="Peptidase M3A/M3B catalytic" evidence="7">
    <location>
        <begin position="350"/>
        <end position="593"/>
    </location>
</feature>
<dbReference type="InterPro" id="IPR045090">
    <property type="entry name" value="Pept_M3A_M3B"/>
</dbReference>
<evidence type="ECO:0000313" key="10">
    <source>
        <dbReference type="Proteomes" id="UP001517376"/>
    </source>
</evidence>
<evidence type="ECO:0000313" key="9">
    <source>
        <dbReference type="EMBL" id="NBE06302.1"/>
    </source>
</evidence>
<reference evidence="10" key="1">
    <citation type="submission" date="2020-01" db="EMBL/GenBank/DDBJ databases">
        <title>Sphingomonas sp. strain CSW-10.</title>
        <authorList>
            <person name="Chen W.-M."/>
        </authorList>
    </citation>
    <scope>NUCLEOTIDE SEQUENCE [LARGE SCALE GENOMIC DNA]</scope>
    <source>
        <strain evidence="10">CCP-1</strain>
    </source>
</reference>
<evidence type="ECO:0000259" key="8">
    <source>
        <dbReference type="Pfam" id="PF08439"/>
    </source>
</evidence>
<dbReference type="Gene3D" id="1.10.1370.20">
    <property type="entry name" value="Oligoendopeptidase f, C-terminal domain"/>
    <property type="match status" value="1"/>
</dbReference>
<evidence type="ECO:0000256" key="3">
    <source>
        <dbReference type="ARBA" id="ARBA00022801"/>
    </source>
</evidence>
<evidence type="ECO:0000259" key="7">
    <source>
        <dbReference type="Pfam" id="PF01432"/>
    </source>
</evidence>
<keyword evidence="10" id="KW-1185">Reference proteome</keyword>
<comment type="caution">
    <text evidence="9">The sequence shown here is derived from an EMBL/GenBank/DDBJ whole genome shotgun (WGS) entry which is preliminary data.</text>
</comment>
<dbReference type="InterPro" id="IPR001567">
    <property type="entry name" value="Pept_M3A_M3B_dom"/>
</dbReference>